<evidence type="ECO:0000313" key="2">
    <source>
        <dbReference type="Proteomes" id="UP001162992"/>
    </source>
</evidence>
<proteinExistence type="predicted"/>
<organism evidence="1 2">
    <name type="scientific">Diphasiastrum complanatum</name>
    <name type="common">Issler's clubmoss</name>
    <name type="synonym">Lycopodium complanatum</name>
    <dbReference type="NCBI Taxonomy" id="34168"/>
    <lineage>
        <taxon>Eukaryota</taxon>
        <taxon>Viridiplantae</taxon>
        <taxon>Streptophyta</taxon>
        <taxon>Embryophyta</taxon>
        <taxon>Tracheophyta</taxon>
        <taxon>Lycopodiopsida</taxon>
        <taxon>Lycopodiales</taxon>
        <taxon>Lycopodiaceae</taxon>
        <taxon>Lycopodioideae</taxon>
        <taxon>Diphasiastrum</taxon>
    </lineage>
</organism>
<keyword evidence="2" id="KW-1185">Reference proteome</keyword>
<comment type="caution">
    <text evidence="1">The sequence shown here is derived from an EMBL/GenBank/DDBJ whole genome shotgun (WGS) entry which is preliminary data.</text>
</comment>
<sequence length="285" mass="32563">MARAMAKIHGWIRYWAADHPSVRAFQWSSSTWGASWSFVLLSIGLYILGVVTLRLIVSRKKTPVSLGLIPPLHNAVLLLASLVMFVGCLQATAVEVAQSRWLWGGSQKPLNWLLCFPIGTRPRGRVFFWSYIYYLSKFYEFLDTVIVILRKKPLTFLHVFHHATVVIMCFNWLEYSQSLHIIGLLTNTGVHVIMYLYFLLCSLGFSPPWKKFVTNCQIVQFVFSFVASIGLLVLHFCGDGCSGMAAWIFNALFNMSLLFLFLNFHRKQYGLGKNTTSRKSSKKED</sequence>
<reference evidence="2" key="1">
    <citation type="journal article" date="2024" name="Proc. Natl. Acad. Sci. U.S.A.">
        <title>Extraordinary preservation of gene collinearity over three hundred million years revealed in homosporous lycophytes.</title>
        <authorList>
            <person name="Li C."/>
            <person name="Wickell D."/>
            <person name="Kuo L.Y."/>
            <person name="Chen X."/>
            <person name="Nie B."/>
            <person name="Liao X."/>
            <person name="Peng D."/>
            <person name="Ji J."/>
            <person name="Jenkins J."/>
            <person name="Williams M."/>
            <person name="Shu S."/>
            <person name="Plott C."/>
            <person name="Barry K."/>
            <person name="Rajasekar S."/>
            <person name="Grimwood J."/>
            <person name="Han X."/>
            <person name="Sun S."/>
            <person name="Hou Z."/>
            <person name="He W."/>
            <person name="Dai G."/>
            <person name="Sun C."/>
            <person name="Schmutz J."/>
            <person name="Leebens-Mack J.H."/>
            <person name="Li F.W."/>
            <person name="Wang L."/>
        </authorList>
    </citation>
    <scope>NUCLEOTIDE SEQUENCE [LARGE SCALE GENOMIC DNA]</scope>
    <source>
        <strain evidence="2">cv. PW_Plant_1</strain>
    </source>
</reference>
<name>A0ACC2CZ63_DIPCM</name>
<accession>A0ACC2CZ63</accession>
<dbReference type="Proteomes" id="UP001162992">
    <property type="component" value="Chromosome 8"/>
</dbReference>
<gene>
    <name evidence="1" type="ORF">O6H91_08G078500</name>
</gene>
<dbReference type="EMBL" id="CM055099">
    <property type="protein sequence ID" value="KAJ7547288.1"/>
    <property type="molecule type" value="Genomic_DNA"/>
</dbReference>
<evidence type="ECO:0000313" key="1">
    <source>
        <dbReference type="EMBL" id="KAJ7547288.1"/>
    </source>
</evidence>
<protein>
    <submittedName>
        <fullName evidence="1">Uncharacterized protein</fullName>
    </submittedName>
</protein>